<evidence type="ECO:0000313" key="2">
    <source>
        <dbReference type="Proteomes" id="UP000789342"/>
    </source>
</evidence>
<name>A0A9N9A440_9GLOM</name>
<protein>
    <submittedName>
        <fullName evidence="1">3400_t:CDS:1</fullName>
    </submittedName>
</protein>
<proteinExistence type="predicted"/>
<keyword evidence="2" id="KW-1185">Reference proteome</keyword>
<reference evidence="1" key="1">
    <citation type="submission" date="2021-06" db="EMBL/GenBank/DDBJ databases">
        <authorList>
            <person name="Kallberg Y."/>
            <person name="Tangrot J."/>
            <person name="Rosling A."/>
        </authorList>
    </citation>
    <scope>NUCLEOTIDE SEQUENCE</scope>
    <source>
        <strain evidence="1">CL551</strain>
    </source>
</reference>
<dbReference type="Proteomes" id="UP000789342">
    <property type="component" value="Unassembled WGS sequence"/>
</dbReference>
<sequence>GTPQLCTRNEDFHERWLLVAPFQWALSDRVKKYELHCIFDHALMNFWGISCMNNDGEGPVGHLDRLVLIVHANLVSHQLPRHSDCQTFDTVNVSACSHSDLNSPSTLVNASSRSVQRVSFLVGSPKEGTHVGIQGKLVFVSRVTPAEERVTRSVNPIPIPTVTSFLALVYQHFGITVLPFMGSFWETDFRVALHWFRLWSQKIGKKEGGPILLIKSL</sequence>
<accession>A0A9N9A440</accession>
<gene>
    <name evidence="1" type="ORF">AMORRO_LOCUS3988</name>
</gene>
<comment type="caution">
    <text evidence="1">The sequence shown here is derived from an EMBL/GenBank/DDBJ whole genome shotgun (WGS) entry which is preliminary data.</text>
</comment>
<organism evidence="1 2">
    <name type="scientific">Acaulospora morrowiae</name>
    <dbReference type="NCBI Taxonomy" id="94023"/>
    <lineage>
        <taxon>Eukaryota</taxon>
        <taxon>Fungi</taxon>
        <taxon>Fungi incertae sedis</taxon>
        <taxon>Mucoromycota</taxon>
        <taxon>Glomeromycotina</taxon>
        <taxon>Glomeromycetes</taxon>
        <taxon>Diversisporales</taxon>
        <taxon>Acaulosporaceae</taxon>
        <taxon>Acaulospora</taxon>
    </lineage>
</organism>
<feature type="non-terminal residue" evidence="1">
    <location>
        <position position="217"/>
    </location>
</feature>
<evidence type="ECO:0000313" key="1">
    <source>
        <dbReference type="EMBL" id="CAG8516463.1"/>
    </source>
</evidence>
<dbReference type="EMBL" id="CAJVPV010002055">
    <property type="protein sequence ID" value="CAG8516463.1"/>
    <property type="molecule type" value="Genomic_DNA"/>
</dbReference>
<dbReference type="AlphaFoldDB" id="A0A9N9A440"/>